<keyword evidence="3" id="KW-1185">Reference proteome</keyword>
<dbReference type="STRING" id="1526658.BHK69_12020"/>
<name>A0A1D7U145_9HYPH</name>
<keyword evidence="1" id="KW-0732">Signal</keyword>
<feature type="signal peptide" evidence="1">
    <location>
        <begin position="1"/>
        <end position="21"/>
    </location>
</feature>
<evidence type="ECO:0000313" key="3">
    <source>
        <dbReference type="Proteomes" id="UP000094969"/>
    </source>
</evidence>
<sequence length="234" mass="25382">MMTRRLLGVFACLFAAFVLSACSPSEADQRKAFIAFLRDDVLSKTGLSLPQPDAEKQKSFGAYAEHYVVITRFHERMNASVAKPMQETLARSMPRSIEDIVARKADLVAVRNGFVGMRDALDQALAAAAGEKAALKQPEDLAGVYAAVYDKVVTAPATAFRQIFPTADDAFGAIIALADLIESNRKAIKLNGSQMEISNPALRTKVQAALDAMNAKQRGMTEAQQTLRRAVFGN</sequence>
<feature type="chain" id="PRO_5009099857" description="DUF3053 domain-containing protein" evidence="1">
    <location>
        <begin position="22"/>
        <end position="234"/>
    </location>
</feature>
<dbReference type="AlphaFoldDB" id="A0A1D7U145"/>
<evidence type="ECO:0000313" key="2">
    <source>
        <dbReference type="EMBL" id="AOO81091.1"/>
    </source>
</evidence>
<dbReference type="InterPro" id="IPR021413">
    <property type="entry name" value="DUF3053"/>
</dbReference>
<accession>A0A1D7U145</accession>
<dbReference type="Proteomes" id="UP000094969">
    <property type="component" value="Chromosome"/>
</dbReference>
<evidence type="ECO:0000256" key="1">
    <source>
        <dbReference type="SAM" id="SignalP"/>
    </source>
</evidence>
<evidence type="ECO:0008006" key="4">
    <source>
        <dbReference type="Google" id="ProtNLM"/>
    </source>
</evidence>
<proteinExistence type="predicted"/>
<gene>
    <name evidence="2" type="ORF">BHK69_12020</name>
</gene>
<dbReference type="EMBL" id="CP017147">
    <property type="protein sequence ID" value="AOO81091.1"/>
    <property type="molecule type" value="Genomic_DNA"/>
</dbReference>
<protein>
    <recommendedName>
        <fullName evidence="4">DUF3053 domain-containing protein</fullName>
    </recommendedName>
</protein>
<dbReference type="KEGG" id="bvv:BHK69_12020"/>
<reference evidence="2 3" key="1">
    <citation type="journal article" date="2015" name="Antonie Van Leeuwenhoek">
        <title>Bosea vaviloviae sp. nov., a new species of slow-growing rhizobia isolated from nodules of the relict species Vavilovia formosa (Stev.) Fed.</title>
        <authorList>
            <person name="Safronova V.I."/>
            <person name="Kuznetsova I.G."/>
            <person name="Sazanova A.L."/>
            <person name="Kimeklis A.K."/>
            <person name="Belimov A.A."/>
            <person name="Andronov E.E."/>
            <person name="Pinaev A.G."/>
            <person name="Chizhevskaya E.P."/>
            <person name="Pukhaev A.R."/>
            <person name="Popov K.P."/>
            <person name="Willems A."/>
            <person name="Tikhonovich I.A."/>
        </authorList>
    </citation>
    <scope>NUCLEOTIDE SEQUENCE [LARGE SCALE GENOMIC DNA]</scope>
    <source>
        <strain evidence="2 3">Vaf18</strain>
    </source>
</reference>
<dbReference type="Pfam" id="PF11254">
    <property type="entry name" value="DUF3053"/>
    <property type="match status" value="1"/>
</dbReference>
<organism evidence="2 3">
    <name type="scientific">Bosea vaviloviae</name>
    <dbReference type="NCBI Taxonomy" id="1526658"/>
    <lineage>
        <taxon>Bacteria</taxon>
        <taxon>Pseudomonadati</taxon>
        <taxon>Pseudomonadota</taxon>
        <taxon>Alphaproteobacteria</taxon>
        <taxon>Hyphomicrobiales</taxon>
        <taxon>Boseaceae</taxon>
        <taxon>Bosea</taxon>
    </lineage>
</organism>
<dbReference type="PROSITE" id="PS51257">
    <property type="entry name" value="PROKAR_LIPOPROTEIN"/>
    <property type="match status" value="1"/>
</dbReference>